<keyword evidence="1" id="KW-0812">Transmembrane</keyword>
<reference evidence="2 3" key="1">
    <citation type="submission" date="2024-10" db="EMBL/GenBank/DDBJ databases">
        <title>Updated reference genomes for cyclostephanoid diatoms.</title>
        <authorList>
            <person name="Roberts W.R."/>
            <person name="Alverson A.J."/>
        </authorList>
    </citation>
    <scope>NUCLEOTIDE SEQUENCE [LARGE SCALE GENOMIC DNA]</scope>
    <source>
        <strain evidence="2 3">AJA232-27</strain>
    </source>
</reference>
<name>A0ABD3N1I3_9STRA</name>
<accession>A0ABD3N1I3</accession>
<evidence type="ECO:0000313" key="3">
    <source>
        <dbReference type="Proteomes" id="UP001530293"/>
    </source>
</evidence>
<evidence type="ECO:0000256" key="1">
    <source>
        <dbReference type="SAM" id="Phobius"/>
    </source>
</evidence>
<keyword evidence="3" id="KW-1185">Reference proteome</keyword>
<keyword evidence="1" id="KW-0472">Membrane</keyword>
<protein>
    <submittedName>
        <fullName evidence="2">Uncharacterized protein</fullName>
    </submittedName>
</protein>
<sequence>MMSHHELAATSPLGNQRSQYLVASAIITILLVHSGISAGVLAPLSITEAKDTTFPGGAFIYKSMLKDYAASFGTWRTIATDLKNGGIWNDDDAEDGDLLYTIFMDDESLIPGGKTRFASGTLLTSKQGSKDVDKIKKWLLETTNNGIDEKLVKKNIAEEDARHSKDVRYQVSQLPKVKAAVAYHPFNDGVWSAVLQSFKIIPKFKKYYAEHGKEAGKKSSPIIIVNCSVKQGMCTYYMPLEKRDKFYMGKQTTEEYAKEFDNVGLLERKLGVNFNNIWGTLSKFFFRGWGSSGERSSDGKQKNEL</sequence>
<keyword evidence="1" id="KW-1133">Transmembrane helix</keyword>
<organism evidence="2 3">
    <name type="scientific">Discostella pseudostelligera</name>
    <dbReference type="NCBI Taxonomy" id="259834"/>
    <lineage>
        <taxon>Eukaryota</taxon>
        <taxon>Sar</taxon>
        <taxon>Stramenopiles</taxon>
        <taxon>Ochrophyta</taxon>
        <taxon>Bacillariophyta</taxon>
        <taxon>Coscinodiscophyceae</taxon>
        <taxon>Thalassiosirophycidae</taxon>
        <taxon>Stephanodiscales</taxon>
        <taxon>Stephanodiscaceae</taxon>
        <taxon>Discostella</taxon>
    </lineage>
</organism>
<dbReference type="EMBL" id="JALLBG020000055">
    <property type="protein sequence ID" value="KAL3769484.1"/>
    <property type="molecule type" value="Genomic_DNA"/>
</dbReference>
<dbReference type="AlphaFoldDB" id="A0ABD3N1I3"/>
<evidence type="ECO:0000313" key="2">
    <source>
        <dbReference type="EMBL" id="KAL3769484.1"/>
    </source>
</evidence>
<proteinExistence type="predicted"/>
<gene>
    <name evidence="2" type="ORF">ACHAWU_008893</name>
</gene>
<dbReference type="Proteomes" id="UP001530293">
    <property type="component" value="Unassembled WGS sequence"/>
</dbReference>
<comment type="caution">
    <text evidence="2">The sequence shown here is derived from an EMBL/GenBank/DDBJ whole genome shotgun (WGS) entry which is preliminary data.</text>
</comment>
<feature type="transmembrane region" description="Helical" evidence="1">
    <location>
        <begin position="20"/>
        <end position="42"/>
    </location>
</feature>